<comment type="caution">
    <text evidence="1">The sequence shown here is derived from an EMBL/GenBank/DDBJ whole genome shotgun (WGS) entry which is preliminary data.</text>
</comment>
<dbReference type="EMBL" id="JYDQ01000816">
    <property type="protein sequence ID" value="KRY06375.1"/>
    <property type="molecule type" value="Genomic_DNA"/>
</dbReference>
<sequence length="86" mass="9950">MNWLFNFSKFEYYMELRETQALTCYLSLVWLITKSKKELDIVHGSNKSCCTHTVTVVDPVGIRAINEVAFLGNYALLNIRLLLFNS</sequence>
<organism evidence="1 2">
    <name type="scientific">Trichinella patagoniensis</name>
    <dbReference type="NCBI Taxonomy" id="990121"/>
    <lineage>
        <taxon>Eukaryota</taxon>
        <taxon>Metazoa</taxon>
        <taxon>Ecdysozoa</taxon>
        <taxon>Nematoda</taxon>
        <taxon>Enoplea</taxon>
        <taxon>Dorylaimia</taxon>
        <taxon>Trichinellida</taxon>
        <taxon>Trichinellidae</taxon>
        <taxon>Trichinella</taxon>
    </lineage>
</organism>
<evidence type="ECO:0000313" key="1">
    <source>
        <dbReference type="EMBL" id="KRY06375.1"/>
    </source>
</evidence>
<dbReference type="Proteomes" id="UP000054783">
    <property type="component" value="Unassembled WGS sequence"/>
</dbReference>
<evidence type="ECO:0000313" key="2">
    <source>
        <dbReference type="Proteomes" id="UP000054783"/>
    </source>
</evidence>
<reference evidence="1 2" key="1">
    <citation type="submission" date="2015-01" db="EMBL/GenBank/DDBJ databases">
        <title>Evolution of Trichinella species and genotypes.</title>
        <authorList>
            <person name="Korhonen P.K."/>
            <person name="Edoardo P."/>
            <person name="Giuseppe L.R."/>
            <person name="Gasser R.B."/>
        </authorList>
    </citation>
    <scope>NUCLEOTIDE SEQUENCE [LARGE SCALE GENOMIC DNA]</scope>
    <source>
        <strain evidence="1">ISS2496</strain>
    </source>
</reference>
<proteinExistence type="predicted"/>
<keyword evidence="2" id="KW-1185">Reference proteome</keyword>
<dbReference type="AlphaFoldDB" id="A0A0V0Z1C0"/>
<accession>A0A0V0Z1C0</accession>
<gene>
    <name evidence="1" type="ORF">T12_15528</name>
</gene>
<protein>
    <submittedName>
        <fullName evidence="1">Uncharacterized protein</fullName>
    </submittedName>
</protein>
<feature type="non-terminal residue" evidence="1">
    <location>
        <position position="86"/>
    </location>
</feature>
<name>A0A0V0Z1C0_9BILA</name>